<dbReference type="AlphaFoldDB" id="A0A1M5WIN1"/>
<keyword evidence="6" id="KW-1185">Reference proteome</keyword>
<dbReference type="Gene3D" id="3.40.1080.10">
    <property type="entry name" value="Glutaconate Coenzyme A-transferase"/>
    <property type="match status" value="2"/>
</dbReference>
<dbReference type="InterPro" id="IPR014388">
    <property type="entry name" value="3-oxoacid_CoA-transferase"/>
</dbReference>
<reference evidence="6" key="1">
    <citation type="submission" date="2016-11" db="EMBL/GenBank/DDBJ databases">
        <authorList>
            <person name="Varghese N."/>
            <person name="Submissions S."/>
        </authorList>
    </citation>
    <scope>NUCLEOTIDE SEQUENCE [LARGE SCALE GENOMIC DNA]</scope>
    <source>
        <strain evidence="6">DSM 28223</strain>
    </source>
</reference>
<evidence type="ECO:0000313" key="5">
    <source>
        <dbReference type="EMBL" id="SHH87063.1"/>
    </source>
</evidence>
<keyword evidence="2 3" id="KW-0808">Transferase</keyword>
<evidence type="ECO:0000256" key="2">
    <source>
        <dbReference type="ARBA" id="ARBA00022679"/>
    </source>
</evidence>
<dbReference type="PANTHER" id="PTHR43293">
    <property type="entry name" value="ACETATE COA-TRANSFERASE YDIF"/>
    <property type="match status" value="1"/>
</dbReference>
<dbReference type="OrthoDB" id="9805230at2"/>
<dbReference type="RefSeq" id="WP_072794316.1">
    <property type="nucleotide sequence ID" value="NZ_FQWM01000012.1"/>
</dbReference>
<comment type="similarity">
    <text evidence="1 3">Belongs to the 3-oxoacid CoA-transferase family.</text>
</comment>
<dbReference type="InterPro" id="IPR004165">
    <property type="entry name" value="CoA_trans_fam_I"/>
</dbReference>
<evidence type="ECO:0000256" key="1">
    <source>
        <dbReference type="ARBA" id="ARBA00007154"/>
    </source>
</evidence>
<dbReference type="GO" id="GO:0046952">
    <property type="term" value="P:ketone body catabolic process"/>
    <property type="evidence" value="ECO:0007669"/>
    <property type="project" value="InterPro"/>
</dbReference>
<comment type="function">
    <text evidence="3">CoA transferase having broad substrate specificity for short-chain acyl-CoA thioesters with the activity decreasing when the length of the carboxylic acid chain exceeds four carbons.</text>
</comment>
<dbReference type="Pfam" id="PF01144">
    <property type="entry name" value="CoA_trans"/>
    <property type="match status" value="1"/>
</dbReference>
<accession>A0A1M5WIN1</accession>
<dbReference type="EC" id="2.8.3.8" evidence="3"/>
<gene>
    <name evidence="5" type="ORF">SAMN04488044_0129</name>
</gene>
<proteinExistence type="inferred from homology"/>
<evidence type="ECO:0000256" key="3">
    <source>
        <dbReference type="PIRNR" id="PIRNR000858"/>
    </source>
</evidence>
<organism evidence="5 6">
    <name type="scientific">Cognatishimia maritima</name>
    <dbReference type="NCBI Taxonomy" id="870908"/>
    <lineage>
        <taxon>Bacteria</taxon>
        <taxon>Pseudomonadati</taxon>
        <taxon>Pseudomonadota</taxon>
        <taxon>Alphaproteobacteria</taxon>
        <taxon>Rhodobacterales</taxon>
        <taxon>Paracoccaceae</taxon>
        <taxon>Cognatishimia</taxon>
    </lineage>
</organism>
<evidence type="ECO:0000313" key="6">
    <source>
        <dbReference type="Proteomes" id="UP000184211"/>
    </source>
</evidence>
<sequence length="509" mass="53974">MKPVKIISADDAADLVQDGATLAICGCENVLTPDALLRSLGQRYDRTGSPAALTEMHPIIVGMGEGRGLENLAHRGMVKRAIGSGYSYLKTSKYTALLKDDAFEAHVMPMGTIFQMLRDCAAGRRRTITRIGLSTFVDPAVEGGCMNTAATQSLARHIDIEGEIHLAYDVVPVDVAFLRGTTADENGNISFEDEPVSLGARIIAQAAKASGGKVVVQVRRMTQSGSLHPRMVEIPGIFVDAVVVVPDQPVSGGEALNPALTGEVKLPTKSVGAAPPGISRIVASRASAEVRDGETVNLGVGMPIEVPKILHERGSAPHTTYFPEHGSVGGIPGDRAIFGTNINPDAIIDSTSVFDCFQGGGLDITFLGCGQIDATGNVNVSKFNGIVPGCGGFIDIISRTPRIVFCGSFSAGGLDVAVTDGKLDIATEGRHSKFVPEVEQITFSAELALQRGQHVLYVTERAVFRLTRQGLELIEIAPGVDLERHVQSQIPFPITVSDKLKKIAPHHFT</sequence>
<dbReference type="SUPFAM" id="SSF100950">
    <property type="entry name" value="NagB/RpiA/CoA transferase-like"/>
    <property type="match status" value="2"/>
</dbReference>
<protein>
    <recommendedName>
        <fullName evidence="3">Acetate CoA-transferase YdiF</fullName>
        <ecNumber evidence="3">2.8.3.8</ecNumber>
    </recommendedName>
</protein>
<dbReference type="InterPro" id="IPR037171">
    <property type="entry name" value="NagB/RpiA_transferase-like"/>
</dbReference>
<evidence type="ECO:0000256" key="4">
    <source>
        <dbReference type="PIRSR" id="PIRSR000858-1"/>
    </source>
</evidence>
<dbReference type="SMART" id="SM00882">
    <property type="entry name" value="CoA_trans"/>
    <property type="match status" value="2"/>
</dbReference>
<dbReference type="Proteomes" id="UP000184211">
    <property type="component" value="Unassembled WGS sequence"/>
</dbReference>
<name>A0A1M5WIN1_9RHOB</name>
<dbReference type="EMBL" id="FQWM01000012">
    <property type="protein sequence ID" value="SHH87063.1"/>
    <property type="molecule type" value="Genomic_DNA"/>
</dbReference>
<dbReference type="GO" id="GO:0008775">
    <property type="term" value="F:acetate CoA-transferase activity"/>
    <property type="evidence" value="ECO:0007669"/>
    <property type="project" value="UniProtKB-EC"/>
</dbReference>
<dbReference type="PANTHER" id="PTHR43293:SF1">
    <property type="entry name" value="ACETATE COA-TRANSFERASE YDIF"/>
    <property type="match status" value="1"/>
</dbReference>
<comment type="catalytic activity">
    <reaction evidence="3">
        <text>an acyl-CoA + acetate = a carboxylate + acetyl-CoA</text>
        <dbReference type="Rhea" id="RHEA:13381"/>
        <dbReference type="ChEBI" id="CHEBI:29067"/>
        <dbReference type="ChEBI" id="CHEBI:30089"/>
        <dbReference type="ChEBI" id="CHEBI:57288"/>
        <dbReference type="ChEBI" id="CHEBI:58342"/>
        <dbReference type="EC" id="2.8.3.8"/>
    </reaction>
</comment>
<feature type="active site" description="5-glutamyl coenzyme A thioester intermediate" evidence="4">
    <location>
        <position position="324"/>
    </location>
</feature>
<dbReference type="PIRSF" id="PIRSF000858">
    <property type="entry name" value="SCOT-t"/>
    <property type="match status" value="1"/>
</dbReference>
<dbReference type="STRING" id="870908.SAMN04488044_0129"/>